<sequence length="161" mass="17974">MNKALLMCLLILPGHAIALVIDSSKPIEISANMVVIDERKNISTYIGKASITQGSLILNAEIIQLFSNQQSVIKIIAKGTHKQLAHYQQNQPNQSRFIEARALNITYLIEQELVHLKGKAHLVQGFDSFSGGTLDYDIKNDKIITSMSKDGTQRVRFKIKL</sequence>
<evidence type="ECO:0000256" key="4">
    <source>
        <dbReference type="SAM" id="SignalP"/>
    </source>
</evidence>
<evidence type="ECO:0000313" key="6">
    <source>
        <dbReference type="EMBL" id="QKQ24674.1"/>
    </source>
</evidence>
<evidence type="ECO:0000256" key="2">
    <source>
        <dbReference type="ARBA" id="ARBA00022729"/>
    </source>
</evidence>
<dbReference type="KEGG" id="reo:HUE58_06175"/>
<dbReference type="GO" id="GO:0009279">
    <property type="term" value="C:cell outer membrane"/>
    <property type="evidence" value="ECO:0007669"/>
    <property type="project" value="TreeGrafter"/>
</dbReference>
<protein>
    <submittedName>
        <fullName evidence="6">Lipopolysaccharide transport periplasmic protein LptA</fullName>
    </submittedName>
</protein>
<keyword evidence="1" id="KW-0813">Transport</keyword>
<dbReference type="Gene3D" id="2.60.450.10">
    <property type="entry name" value="Lipopolysaccharide (LPS) transport protein A like domain"/>
    <property type="match status" value="1"/>
</dbReference>
<dbReference type="Pfam" id="PF03968">
    <property type="entry name" value="LptD_N"/>
    <property type="match status" value="1"/>
</dbReference>
<feature type="signal peptide" evidence="4">
    <location>
        <begin position="1"/>
        <end position="18"/>
    </location>
</feature>
<dbReference type="InterPro" id="IPR052037">
    <property type="entry name" value="LPS_export_LptA"/>
</dbReference>
<dbReference type="GO" id="GO:0030288">
    <property type="term" value="C:outer membrane-bounded periplasmic space"/>
    <property type="evidence" value="ECO:0007669"/>
    <property type="project" value="TreeGrafter"/>
</dbReference>
<dbReference type="RefSeq" id="WP_174606110.1">
    <property type="nucleotide sequence ID" value="NZ_CP054490.1"/>
</dbReference>
<organism evidence="6 7">
    <name type="scientific">Candidatus Ruthia endofausta</name>
    <dbReference type="NCBI Taxonomy" id="2738852"/>
    <lineage>
        <taxon>Bacteria</taxon>
        <taxon>Pseudomonadati</taxon>
        <taxon>Pseudomonadota</taxon>
        <taxon>Gammaproteobacteria</taxon>
        <taxon>Candidatus Pseudothioglobaceae</taxon>
        <taxon>Candidatus Ruthturnera</taxon>
    </lineage>
</organism>
<evidence type="ECO:0000313" key="7">
    <source>
        <dbReference type="Proteomes" id="UP000509429"/>
    </source>
</evidence>
<feature type="chain" id="PRO_5026877745" evidence="4">
    <location>
        <begin position="19"/>
        <end position="161"/>
    </location>
</feature>
<keyword evidence="2 4" id="KW-0732">Signal</keyword>
<evidence type="ECO:0000256" key="3">
    <source>
        <dbReference type="ARBA" id="ARBA00022764"/>
    </source>
</evidence>
<dbReference type="GO" id="GO:0001530">
    <property type="term" value="F:lipopolysaccharide binding"/>
    <property type="evidence" value="ECO:0007669"/>
    <property type="project" value="InterPro"/>
</dbReference>
<name>A0A6N0HQN8_9GAMM</name>
<dbReference type="GO" id="GO:0017089">
    <property type="term" value="F:glycolipid transfer activity"/>
    <property type="evidence" value="ECO:0007669"/>
    <property type="project" value="TreeGrafter"/>
</dbReference>
<dbReference type="Proteomes" id="UP000509429">
    <property type="component" value="Chromosome"/>
</dbReference>
<dbReference type="InterPro" id="IPR014340">
    <property type="entry name" value="LptA"/>
</dbReference>
<reference evidence="6 7" key="1">
    <citation type="submission" date="2020-05" db="EMBL/GenBank/DDBJ databases">
        <title>Horizontal transmission and recombination maintain forever young bacterial symbiont genomes.</title>
        <authorList>
            <person name="Russell S.L."/>
            <person name="Pepper-Tunick E."/>
            <person name="Svedberg J."/>
            <person name="Byrne A."/>
            <person name="Ruelas Castillo J."/>
            <person name="Vollmers C."/>
            <person name="Beinart R.A."/>
            <person name="Corbett-Detig R."/>
        </authorList>
    </citation>
    <scope>NUCLEOTIDE SEQUENCE [LARGE SCALE GENOMIC DNA]</scope>
    <source>
        <strain evidence="6">JDF_Ridge</strain>
    </source>
</reference>
<dbReference type="PANTHER" id="PTHR36504">
    <property type="entry name" value="LIPOPOLYSACCHARIDE EXPORT SYSTEM PROTEIN LPTA"/>
    <property type="match status" value="1"/>
</dbReference>
<keyword evidence="3" id="KW-0574">Periplasm</keyword>
<dbReference type="EMBL" id="CP054490">
    <property type="protein sequence ID" value="QKQ24674.1"/>
    <property type="molecule type" value="Genomic_DNA"/>
</dbReference>
<dbReference type="PANTHER" id="PTHR36504:SF1">
    <property type="entry name" value="LIPOPOLYSACCHARIDE EXPORT SYSTEM PROTEIN LPTA"/>
    <property type="match status" value="1"/>
</dbReference>
<accession>A0A6N0HQN8</accession>
<dbReference type="NCBIfam" id="TIGR03002">
    <property type="entry name" value="outer_YhbN_LptA"/>
    <property type="match status" value="1"/>
</dbReference>
<keyword evidence="7" id="KW-1185">Reference proteome</keyword>
<evidence type="ECO:0000256" key="1">
    <source>
        <dbReference type="ARBA" id="ARBA00022448"/>
    </source>
</evidence>
<feature type="domain" description="Organic solvent tolerance-like N-terminal" evidence="5">
    <location>
        <begin position="28"/>
        <end position="141"/>
    </location>
</feature>
<proteinExistence type="predicted"/>
<dbReference type="GO" id="GO:0015920">
    <property type="term" value="P:lipopolysaccharide transport"/>
    <property type="evidence" value="ECO:0007669"/>
    <property type="project" value="InterPro"/>
</dbReference>
<gene>
    <name evidence="6" type="primary">lptA</name>
    <name evidence="6" type="ORF">HUE58_06175</name>
</gene>
<dbReference type="InterPro" id="IPR005653">
    <property type="entry name" value="OstA-like_N"/>
</dbReference>
<dbReference type="AlphaFoldDB" id="A0A6N0HQN8"/>
<evidence type="ECO:0000259" key="5">
    <source>
        <dbReference type="Pfam" id="PF03968"/>
    </source>
</evidence>